<comment type="similarity">
    <text evidence="1">Belongs to the PIGL family.</text>
</comment>
<dbReference type="InterPro" id="IPR003737">
    <property type="entry name" value="GlcNAc_PI_deacetylase-related"/>
</dbReference>
<feature type="compositionally biased region" description="Low complexity" evidence="3">
    <location>
        <begin position="157"/>
        <end position="173"/>
    </location>
</feature>
<dbReference type="Gene3D" id="3.40.50.10320">
    <property type="entry name" value="LmbE-like"/>
    <property type="match status" value="1"/>
</dbReference>
<accession>A0A1Y2EB55</accession>
<keyword evidence="4" id="KW-0812">Transmembrane</keyword>
<dbReference type="OrthoDB" id="440160at2759"/>
<evidence type="ECO:0000313" key="6">
    <source>
        <dbReference type="Proteomes" id="UP000193689"/>
    </source>
</evidence>
<dbReference type="Pfam" id="PF02585">
    <property type="entry name" value="PIG-L"/>
    <property type="match status" value="1"/>
</dbReference>
<feature type="transmembrane region" description="Helical" evidence="4">
    <location>
        <begin position="12"/>
        <end position="36"/>
    </location>
</feature>
<dbReference type="FunCoup" id="A0A1Y2EB55">
    <property type="interactions" value="541"/>
</dbReference>
<gene>
    <name evidence="5" type="ORF">BCR38DRAFT_482021</name>
</gene>
<evidence type="ECO:0000313" key="5">
    <source>
        <dbReference type="EMBL" id="ORY68534.1"/>
    </source>
</evidence>
<dbReference type="GeneID" id="63779659"/>
<keyword evidence="4" id="KW-1133">Transmembrane helix</keyword>
<dbReference type="GO" id="GO:0016020">
    <property type="term" value="C:membrane"/>
    <property type="evidence" value="ECO:0007669"/>
    <property type="project" value="GOC"/>
</dbReference>
<dbReference type="GO" id="GO:0006506">
    <property type="term" value="P:GPI anchor biosynthetic process"/>
    <property type="evidence" value="ECO:0007669"/>
    <property type="project" value="UniProtKB-UniPathway"/>
</dbReference>
<dbReference type="InterPro" id="IPR024078">
    <property type="entry name" value="LmbE-like_dom_sf"/>
</dbReference>
<dbReference type="SUPFAM" id="SSF102588">
    <property type="entry name" value="LmbE-like"/>
    <property type="match status" value="1"/>
</dbReference>
<comment type="caution">
    <text evidence="5">The sequence shown here is derived from an EMBL/GenBank/DDBJ whole genome shotgun (WGS) entry which is preliminary data.</text>
</comment>
<dbReference type="RefSeq" id="XP_040718821.1">
    <property type="nucleotide sequence ID" value="XM_040863447.1"/>
</dbReference>
<reference evidence="5 6" key="1">
    <citation type="submission" date="2016-07" db="EMBL/GenBank/DDBJ databases">
        <title>Pervasive Adenine N6-methylation of Active Genes in Fungi.</title>
        <authorList>
            <consortium name="DOE Joint Genome Institute"/>
            <person name="Mondo S.J."/>
            <person name="Dannebaum R.O."/>
            <person name="Kuo R.C."/>
            <person name="Labutti K."/>
            <person name="Haridas S."/>
            <person name="Kuo A."/>
            <person name="Salamov A."/>
            <person name="Ahrendt S.R."/>
            <person name="Lipzen A."/>
            <person name="Sullivan W."/>
            <person name="Andreopoulos W.B."/>
            <person name="Clum A."/>
            <person name="Lindquist E."/>
            <person name="Daum C."/>
            <person name="Ramamoorthy G.K."/>
            <person name="Gryganskyi A."/>
            <person name="Culley D."/>
            <person name="Magnuson J.K."/>
            <person name="James T.Y."/>
            <person name="O'Malley M.A."/>
            <person name="Stajich J.E."/>
            <person name="Spatafora J.W."/>
            <person name="Visel A."/>
            <person name="Grigoriev I.V."/>
        </authorList>
    </citation>
    <scope>NUCLEOTIDE SEQUENCE [LARGE SCALE GENOMIC DNA]</scope>
    <source>
        <strain evidence="5 6">CBS 129021</strain>
    </source>
</reference>
<organism evidence="5 6">
    <name type="scientific">Pseudomassariella vexata</name>
    <dbReference type="NCBI Taxonomy" id="1141098"/>
    <lineage>
        <taxon>Eukaryota</taxon>
        <taxon>Fungi</taxon>
        <taxon>Dikarya</taxon>
        <taxon>Ascomycota</taxon>
        <taxon>Pezizomycotina</taxon>
        <taxon>Sordariomycetes</taxon>
        <taxon>Xylariomycetidae</taxon>
        <taxon>Amphisphaeriales</taxon>
        <taxon>Pseudomassariaceae</taxon>
        <taxon>Pseudomassariella</taxon>
    </lineage>
</organism>
<dbReference type="PANTHER" id="PTHR12993:SF11">
    <property type="entry name" value="N-ACETYLGLUCOSAMINYL-PHOSPHATIDYLINOSITOL DE-N-ACETYLASE"/>
    <property type="match status" value="1"/>
</dbReference>
<dbReference type="STRING" id="1141098.A0A1Y2EB55"/>
<dbReference type="GO" id="GO:0000225">
    <property type="term" value="F:N-acetylglucosaminylphosphatidylinositol deacetylase activity"/>
    <property type="evidence" value="ECO:0007669"/>
    <property type="project" value="UniProtKB-EC"/>
</dbReference>
<keyword evidence="6" id="KW-1185">Reference proteome</keyword>
<dbReference type="EMBL" id="MCFJ01000003">
    <property type="protein sequence ID" value="ORY68534.1"/>
    <property type="molecule type" value="Genomic_DNA"/>
</dbReference>
<protein>
    <recommendedName>
        <fullName evidence="2">N-acetylglucosaminylphosphatidylinositol deacetylase</fullName>
        <ecNumber evidence="2">3.5.1.89</ecNumber>
    </recommendedName>
</protein>
<dbReference type="GO" id="GO:0005783">
    <property type="term" value="C:endoplasmic reticulum"/>
    <property type="evidence" value="ECO:0007669"/>
    <property type="project" value="TreeGrafter"/>
</dbReference>
<dbReference type="UniPathway" id="UPA00196"/>
<dbReference type="EC" id="3.5.1.89" evidence="2"/>
<name>A0A1Y2EB55_9PEZI</name>
<dbReference type="InParanoid" id="A0A1Y2EB55"/>
<evidence type="ECO:0000256" key="2">
    <source>
        <dbReference type="ARBA" id="ARBA00012176"/>
    </source>
</evidence>
<feature type="region of interest" description="Disordered" evidence="3">
    <location>
        <begin position="154"/>
        <end position="173"/>
    </location>
</feature>
<dbReference type="Proteomes" id="UP000193689">
    <property type="component" value="Unassembled WGS sequence"/>
</dbReference>
<sequence>MGSLQLPRGRKVGNVIAALVSIGFVVVFVISLLVLYNYATNYVRTHFPTLRNKRICLLIAHPDDEAMFFAPTLLALTPLETGNHVKILCLSSGNAAGLGETRKKELVKSALMLGLRHEDDVFVLDLPDFPDSMTTTWDADKIAALLASGLAPQLSQPNSSVIPRSPSSPTSTPTANIDVLVTFDATGVSSHPNHTSLYHGACRFIAALISPDGSCPIDLYTLTSLNAARKYSGFLDMFATIVGVKMSGKAEEKNKMGNPATLVSFSDLFEGRESMATARKAMTNAHLSQMVWFRWGWITLSRYMAINDLRLVRVKSKEQRSAK</sequence>
<evidence type="ECO:0000256" key="3">
    <source>
        <dbReference type="SAM" id="MobiDB-lite"/>
    </source>
</evidence>
<keyword evidence="4" id="KW-0472">Membrane</keyword>
<evidence type="ECO:0000256" key="4">
    <source>
        <dbReference type="SAM" id="Phobius"/>
    </source>
</evidence>
<evidence type="ECO:0000256" key="1">
    <source>
        <dbReference type="ARBA" id="ARBA00006066"/>
    </source>
</evidence>
<proteinExistence type="inferred from homology"/>
<dbReference type="AlphaFoldDB" id="A0A1Y2EB55"/>
<dbReference type="PANTHER" id="PTHR12993">
    <property type="entry name" value="N-ACETYLGLUCOSAMINYL-PHOSPHATIDYLINOSITOL DE-N-ACETYLASE-RELATED"/>
    <property type="match status" value="1"/>
</dbReference>